<accession>A0A1H6FUF3</accession>
<proteinExistence type="predicted"/>
<evidence type="ECO:0000313" key="3">
    <source>
        <dbReference type="EMBL" id="SEH14409.1"/>
    </source>
</evidence>
<dbReference type="Pfam" id="PF13413">
    <property type="entry name" value="HTH_25"/>
    <property type="match status" value="1"/>
</dbReference>
<dbReference type="GO" id="GO:0003677">
    <property type="term" value="F:DNA binding"/>
    <property type="evidence" value="ECO:0007669"/>
    <property type="project" value="InterPro"/>
</dbReference>
<gene>
    <name evidence="3" type="ORF">SAMN02745716_1624</name>
</gene>
<dbReference type="InterPro" id="IPR050400">
    <property type="entry name" value="Bact_Cytoskel_RodZ"/>
</dbReference>
<sequence>MPGIGETLRQARMRRRLDIADVEERTKIRAKYLRALENEEFSLLPGATYARTFLRTYAEFLGLDAKRLVEQYRAEYERESTEAEPLVAIAPPSERTRRLPRPAGGPRPLAIAGLVAGFLLLVLFVLGLTSGGNEKPAKRPTGAVRADTRAVPGQRAQVERKRRAQAAASTVVVEPTVPTYVCMDRGPGTPVAFEGILQRPLRASGPRLRLNLGKTSVRLLVDGRTVDIPPGPNPVGYDIEKGQVRPLEPGQRPCVQRPVTPTTTPTTPAAPPTGAPSNGL</sequence>
<dbReference type="RefSeq" id="WP_093118001.1">
    <property type="nucleotide sequence ID" value="NZ_FNWJ01000002.1"/>
</dbReference>
<evidence type="ECO:0000256" key="2">
    <source>
        <dbReference type="SAM" id="Phobius"/>
    </source>
</evidence>
<protein>
    <submittedName>
        <fullName evidence="3">Helix-turn-helix domain-containing protein</fullName>
    </submittedName>
</protein>
<dbReference type="PANTHER" id="PTHR34475">
    <property type="match status" value="1"/>
</dbReference>
<dbReference type="PANTHER" id="PTHR34475:SF1">
    <property type="entry name" value="CYTOSKELETON PROTEIN RODZ"/>
    <property type="match status" value="1"/>
</dbReference>
<feature type="transmembrane region" description="Helical" evidence="2">
    <location>
        <begin position="109"/>
        <end position="129"/>
    </location>
</feature>
<dbReference type="AlphaFoldDB" id="A0A1H6FUF3"/>
<dbReference type="InterPro" id="IPR001387">
    <property type="entry name" value="Cro/C1-type_HTH"/>
</dbReference>
<keyword evidence="4" id="KW-1185">Reference proteome</keyword>
<feature type="compositionally biased region" description="Low complexity" evidence="1">
    <location>
        <begin position="258"/>
        <end position="267"/>
    </location>
</feature>
<dbReference type="STRING" id="29539.SAMN02745716_1624"/>
<reference evidence="4" key="1">
    <citation type="submission" date="2016-10" db="EMBL/GenBank/DDBJ databases">
        <authorList>
            <person name="Varghese N."/>
            <person name="Submissions S."/>
        </authorList>
    </citation>
    <scope>NUCLEOTIDE SEQUENCE [LARGE SCALE GENOMIC DNA]</scope>
    <source>
        <strain evidence="4">ATCC 35263</strain>
    </source>
</reference>
<dbReference type="Proteomes" id="UP000222056">
    <property type="component" value="Unassembled WGS sequence"/>
</dbReference>
<feature type="region of interest" description="Disordered" evidence="1">
    <location>
        <begin position="228"/>
        <end position="280"/>
    </location>
</feature>
<name>A0A1H6FUF3_THEAL</name>
<dbReference type="OrthoDB" id="5243487at2"/>
<keyword evidence="2" id="KW-0812">Transmembrane</keyword>
<evidence type="ECO:0000313" key="4">
    <source>
        <dbReference type="Proteomes" id="UP000222056"/>
    </source>
</evidence>
<keyword evidence="2" id="KW-0472">Membrane</keyword>
<keyword evidence="2" id="KW-1133">Transmembrane helix</keyword>
<dbReference type="Gene3D" id="1.10.260.40">
    <property type="entry name" value="lambda repressor-like DNA-binding domains"/>
    <property type="match status" value="1"/>
</dbReference>
<dbReference type="EMBL" id="FNWJ01000002">
    <property type="protein sequence ID" value="SEH14409.1"/>
    <property type="molecule type" value="Genomic_DNA"/>
</dbReference>
<evidence type="ECO:0000256" key="1">
    <source>
        <dbReference type="SAM" id="MobiDB-lite"/>
    </source>
</evidence>
<organism evidence="3 4">
    <name type="scientific">Thermoleophilum album</name>
    <dbReference type="NCBI Taxonomy" id="29539"/>
    <lineage>
        <taxon>Bacteria</taxon>
        <taxon>Bacillati</taxon>
        <taxon>Actinomycetota</taxon>
        <taxon>Thermoleophilia</taxon>
        <taxon>Thermoleophilales</taxon>
        <taxon>Thermoleophilaceae</taxon>
        <taxon>Thermoleophilum</taxon>
    </lineage>
</organism>
<dbReference type="CDD" id="cd00093">
    <property type="entry name" value="HTH_XRE"/>
    <property type="match status" value="1"/>
</dbReference>
<dbReference type="InterPro" id="IPR010982">
    <property type="entry name" value="Lambda_DNA-bd_dom_sf"/>
</dbReference>